<evidence type="ECO:0000256" key="1">
    <source>
        <dbReference type="SAM" id="SignalP"/>
    </source>
</evidence>
<reference evidence="2" key="2">
    <citation type="journal article" date="2015" name="Fish Shellfish Immunol.">
        <title>Early steps in the European eel (Anguilla anguilla)-Vibrio vulnificus interaction in the gills: Role of the RtxA13 toxin.</title>
        <authorList>
            <person name="Callol A."/>
            <person name="Pajuelo D."/>
            <person name="Ebbesson L."/>
            <person name="Teles M."/>
            <person name="MacKenzie S."/>
            <person name="Amaro C."/>
        </authorList>
    </citation>
    <scope>NUCLEOTIDE SEQUENCE</scope>
</reference>
<sequence length="50" mass="5617">MFFRRAIHAGMLTGCCVGLCSLCPLKLPSQTQDPVQKPKYAWDVQGMEIF</sequence>
<dbReference type="AlphaFoldDB" id="A0A0E9Q6N4"/>
<name>A0A0E9Q6N4_ANGAN</name>
<evidence type="ECO:0000313" key="2">
    <source>
        <dbReference type="EMBL" id="JAH12551.1"/>
    </source>
</evidence>
<keyword evidence="1" id="KW-0732">Signal</keyword>
<reference evidence="2" key="1">
    <citation type="submission" date="2014-11" db="EMBL/GenBank/DDBJ databases">
        <authorList>
            <person name="Amaro Gonzalez C."/>
        </authorList>
    </citation>
    <scope>NUCLEOTIDE SEQUENCE</scope>
</reference>
<organism evidence="2">
    <name type="scientific">Anguilla anguilla</name>
    <name type="common">European freshwater eel</name>
    <name type="synonym">Muraena anguilla</name>
    <dbReference type="NCBI Taxonomy" id="7936"/>
    <lineage>
        <taxon>Eukaryota</taxon>
        <taxon>Metazoa</taxon>
        <taxon>Chordata</taxon>
        <taxon>Craniata</taxon>
        <taxon>Vertebrata</taxon>
        <taxon>Euteleostomi</taxon>
        <taxon>Actinopterygii</taxon>
        <taxon>Neopterygii</taxon>
        <taxon>Teleostei</taxon>
        <taxon>Anguilliformes</taxon>
        <taxon>Anguillidae</taxon>
        <taxon>Anguilla</taxon>
    </lineage>
</organism>
<protein>
    <submittedName>
        <fullName evidence="2">Uncharacterized protein</fullName>
    </submittedName>
</protein>
<feature type="chain" id="PRO_5002431698" evidence="1">
    <location>
        <begin position="23"/>
        <end position="50"/>
    </location>
</feature>
<feature type="signal peptide" evidence="1">
    <location>
        <begin position="1"/>
        <end position="22"/>
    </location>
</feature>
<dbReference type="EMBL" id="GBXM01096026">
    <property type="protein sequence ID" value="JAH12551.1"/>
    <property type="molecule type" value="Transcribed_RNA"/>
</dbReference>
<accession>A0A0E9Q6N4</accession>
<proteinExistence type="predicted"/>